<accession>A0A7S2HWA9</accession>
<dbReference type="EMBL" id="HBGV01012850">
    <property type="protein sequence ID" value="CAD9501687.1"/>
    <property type="molecule type" value="Transcribed_RNA"/>
</dbReference>
<organism evidence="2">
    <name type="scientific">Helicotheca tamesis</name>
    <dbReference type="NCBI Taxonomy" id="374047"/>
    <lineage>
        <taxon>Eukaryota</taxon>
        <taxon>Sar</taxon>
        <taxon>Stramenopiles</taxon>
        <taxon>Ochrophyta</taxon>
        <taxon>Bacillariophyta</taxon>
        <taxon>Mediophyceae</taxon>
        <taxon>Lithodesmiophycidae</taxon>
        <taxon>Lithodesmiales</taxon>
        <taxon>Lithodesmiaceae</taxon>
        <taxon>Helicotheca</taxon>
    </lineage>
</organism>
<dbReference type="Pfam" id="PF20710">
    <property type="entry name" value="DUF6824"/>
    <property type="match status" value="1"/>
</dbReference>
<evidence type="ECO:0000259" key="1">
    <source>
        <dbReference type="Pfam" id="PF20710"/>
    </source>
</evidence>
<feature type="domain" description="DUF6824" evidence="1">
    <location>
        <begin position="3"/>
        <end position="37"/>
    </location>
</feature>
<dbReference type="AlphaFoldDB" id="A0A7S2HWA9"/>
<sequence>MIVRKRGGRFLKRDDSGDYFEIGDKKAESKAAQALREGMEVRATTRKRKEILFQERELEIERRKVMRLSHSSREEHVYISEDQREMYPSRKFVYSSSIDEGKYNCRDNNSSHMCIDQQYNSSYPTSAFVSPMRNTARPSTKAPSDEKQLERRTIAHSFDDDEQEGIVPIEENDFLRYVFAA</sequence>
<reference evidence="2" key="1">
    <citation type="submission" date="2021-01" db="EMBL/GenBank/DDBJ databases">
        <authorList>
            <person name="Corre E."/>
            <person name="Pelletier E."/>
            <person name="Niang G."/>
            <person name="Scheremetjew M."/>
            <person name="Finn R."/>
            <person name="Kale V."/>
            <person name="Holt S."/>
            <person name="Cochrane G."/>
            <person name="Meng A."/>
            <person name="Brown T."/>
            <person name="Cohen L."/>
        </authorList>
    </citation>
    <scope>NUCLEOTIDE SEQUENCE</scope>
    <source>
        <strain evidence="2">CCMP826</strain>
    </source>
</reference>
<protein>
    <recommendedName>
        <fullName evidence="1">DUF6824 domain-containing protein</fullName>
    </recommendedName>
</protein>
<evidence type="ECO:0000313" key="2">
    <source>
        <dbReference type="EMBL" id="CAD9501687.1"/>
    </source>
</evidence>
<proteinExistence type="predicted"/>
<name>A0A7S2HWA9_9STRA</name>
<dbReference type="InterPro" id="IPR049227">
    <property type="entry name" value="DUF6824"/>
</dbReference>
<gene>
    <name evidence="2" type="ORF">HTAM1171_LOCUS7845</name>
</gene>